<keyword evidence="4" id="KW-1185">Reference proteome</keyword>
<dbReference type="InterPro" id="IPR002372">
    <property type="entry name" value="PQQ_rpt_dom"/>
</dbReference>
<dbReference type="RefSeq" id="WP_210659880.1">
    <property type="nucleotide sequence ID" value="NZ_JAGKQQ010000001.1"/>
</dbReference>
<dbReference type="EMBL" id="JAGKQQ010000001">
    <property type="protein sequence ID" value="MBP3959271.1"/>
    <property type="molecule type" value="Genomic_DNA"/>
</dbReference>
<evidence type="ECO:0000313" key="4">
    <source>
        <dbReference type="Proteomes" id="UP000676565"/>
    </source>
</evidence>
<dbReference type="SUPFAM" id="SSF50998">
    <property type="entry name" value="Quinoprotein alcohol dehydrogenase-like"/>
    <property type="match status" value="1"/>
</dbReference>
<feature type="domain" description="Pyrrolo-quinoline quinone repeat" evidence="2">
    <location>
        <begin position="118"/>
        <end position="283"/>
    </location>
</feature>
<evidence type="ECO:0000313" key="3">
    <source>
        <dbReference type="EMBL" id="MBP3959271.1"/>
    </source>
</evidence>
<dbReference type="InterPro" id="IPR011047">
    <property type="entry name" value="Quinoprotein_ADH-like_sf"/>
</dbReference>
<proteinExistence type="predicted"/>
<evidence type="ECO:0000259" key="2">
    <source>
        <dbReference type="Pfam" id="PF13360"/>
    </source>
</evidence>
<feature type="chain" id="PRO_5046110940" evidence="1">
    <location>
        <begin position="21"/>
        <end position="412"/>
    </location>
</feature>
<dbReference type="InterPro" id="IPR015943">
    <property type="entry name" value="WD40/YVTN_repeat-like_dom_sf"/>
</dbReference>
<organism evidence="3 4">
    <name type="scientific">Gemmata palustris</name>
    <dbReference type="NCBI Taxonomy" id="2822762"/>
    <lineage>
        <taxon>Bacteria</taxon>
        <taxon>Pseudomonadati</taxon>
        <taxon>Planctomycetota</taxon>
        <taxon>Planctomycetia</taxon>
        <taxon>Gemmatales</taxon>
        <taxon>Gemmataceae</taxon>
        <taxon>Gemmata</taxon>
    </lineage>
</organism>
<dbReference type="InterPro" id="IPR018391">
    <property type="entry name" value="PQQ_b-propeller_rpt"/>
</dbReference>
<keyword evidence="1" id="KW-0732">Signal</keyword>
<dbReference type="Gene3D" id="2.40.10.480">
    <property type="match status" value="1"/>
</dbReference>
<dbReference type="SMART" id="SM00564">
    <property type="entry name" value="PQQ"/>
    <property type="match status" value="5"/>
</dbReference>
<dbReference type="PANTHER" id="PTHR34512:SF30">
    <property type="entry name" value="OUTER MEMBRANE PROTEIN ASSEMBLY FACTOR BAMB"/>
    <property type="match status" value="1"/>
</dbReference>
<dbReference type="Pfam" id="PF13360">
    <property type="entry name" value="PQQ_2"/>
    <property type="match status" value="2"/>
</dbReference>
<gene>
    <name evidence="3" type="ORF">J8F10_28840</name>
</gene>
<accession>A0ABS5BZW3</accession>
<dbReference type="Proteomes" id="UP000676565">
    <property type="component" value="Unassembled WGS sequence"/>
</dbReference>
<dbReference type="PANTHER" id="PTHR34512">
    <property type="entry name" value="CELL SURFACE PROTEIN"/>
    <property type="match status" value="1"/>
</dbReference>
<comment type="caution">
    <text evidence="3">The sequence shown here is derived from an EMBL/GenBank/DDBJ whole genome shotgun (WGS) entry which is preliminary data.</text>
</comment>
<reference evidence="3 4" key="1">
    <citation type="submission" date="2021-04" db="EMBL/GenBank/DDBJ databases">
        <authorList>
            <person name="Ivanova A."/>
        </authorList>
    </citation>
    <scope>NUCLEOTIDE SEQUENCE [LARGE SCALE GENOMIC DNA]</scope>
    <source>
        <strain evidence="3 4">G18</strain>
    </source>
</reference>
<name>A0ABS5BZW3_9BACT</name>
<evidence type="ECO:0000256" key="1">
    <source>
        <dbReference type="SAM" id="SignalP"/>
    </source>
</evidence>
<feature type="domain" description="Pyrrolo-quinoline quinone repeat" evidence="2">
    <location>
        <begin position="314"/>
        <end position="369"/>
    </location>
</feature>
<protein>
    <submittedName>
        <fullName evidence="3">PQQ-binding-like beta-propeller repeat protein</fullName>
    </submittedName>
</protein>
<feature type="signal peptide" evidence="1">
    <location>
        <begin position="1"/>
        <end position="20"/>
    </location>
</feature>
<dbReference type="Gene3D" id="2.130.10.10">
    <property type="entry name" value="YVTN repeat-like/Quinoprotein amine dehydrogenase"/>
    <property type="match status" value="1"/>
</dbReference>
<sequence length="412" mass="44156">MHRFVSRFALAFALAPTLLAADWNQFRGPAGNGHADAKLPTEWDTKKNVTWRKELPGLGWSSPAVAGGKVYLTTAVSQGEGYSLRAVRLDVKTGDIEWDQEVFKQGAEAPKPHKKNSHASPTPVVEDGKVYVHFGHMGTACLDAKDGSKVWAKQELKYTPVHGNGGSPVLSGKHLIFSVDGTDKQAVIALDKATGKIAWQTPRNNKTGANPFSFSTPLLIKVKDKEQLVSAGSGVMMALDPKTGQEIWRATYGSGYSVVPKPVFANGLVYVCTGYNAANLVAVKPDGKGDVTGSHVAFTVKKNVPLNPSILAIDDALYMVSDSGVLSCLDAKTGAERWNERVGGNFSSSPLLADGLVYLLDEAGTTTVFKPGASYEEIAKNKLGEKTQASCAVHGDALLLRTEKALYRIEKK</sequence>